<evidence type="ECO:0000256" key="10">
    <source>
        <dbReference type="ARBA" id="ARBA00023004"/>
    </source>
</evidence>
<comment type="cofactor">
    <cofactor evidence="2 12">
        <name>[4Fe-4S] cluster</name>
        <dbReference type="ChEBI" id="CHEBI:49883"/>
    </cofactor>
</comment>
<keyword evidence="6 12" id="KW-0004">4Fe-4S</keyword>
<comment type="cofactor">
    <cofactor evidence="1">
        <name>[3Fe-4S] cluster</name>
        <dbReference type="ChEBI" id="CHEBI:21137"/>
    </cofactor>
</comment>
<dbReference type="InterPro" id="IPR017896">
    <property type="entry name" value="4Fe4S_Fe-S-bd"/>
</dbReference>
<keyword evidence="10 12" id="KW-0408">Iron</keyword>
<keyword evidence="7 12" id="KW-0479">Metal-binding</keyword>
<protein>
    <recommendedName>
        <fullName evidence="4 12">Ferredoxin</fullName>
    </recommendedName>
</protein>
<accession>A0A0A0D4B1</accession>
<evidence type="ECO:0000256" key="8">
    <source>
        <dbReference type="ARBA" id="ARBA00022737"/>
    </source>
</evidence>
<evidence type="ECO:0000256" key="11">
    <source>
        <dbReference type="ARBA" id="ARBA00023014"/>
    </source>
</evidence>
<dbReference type="GO" id="GO:0051539">
    <property type="term" value="F:4 iron, 4 sulfur cluster binding"/>
    <property type="evidence" value="ECO:0007669"/>
    <property type="project" value="UniProtKB-UniRule"/>
</dbReference>
<evidence type="ECO:0000256" key="12">
    <source>
        <dbReference type="RuleBase" id="RU365098"/>
    </source>
</evidence>
<dbReference type="Proteomes" id="UP000029995">
    <property type="component" value="Unassembled WGS sequence"/>
</dbReference>
<evidence type="ECO:0000256" key="6">
    <source>
        <dbReference type="ARBA" id="ARBA00022485"/>
    </source>
</evidence>
<evidence type="ECO:0000256" key="3">
    <source>
        <dbReference type="ARBA" id="ARBA00003532"/>
    </source>
</evidence>
<comment type="caution">
    <text evidence="14">The sequence shown here is derived from an EMBL/GenBank/DDBJ whole genome shotgun (WGS) entry which is preliminary data.</text>
</comment>
<evidence type="ECO:0000313" key="15">
    <source>
        <dbReference type="Proteomes" id="UP000029995"/>
    </source>
</evidence>
<dbReference type="PRINTS" id="PR00354">
    <property type="entry name" value="7FE8SFRDOXIN"/>
</dbReference>
<dbReference type="AlphaFoldDB" id="A0A0A0D4B1"/>
<dbReference type="InterPro" id="IPR000813">
    <property type="entry name" value="7Fe_ferredoxin"/>
</dbReference>
<evidence type="ECO:0000256" key="5">
    <source>
        <dbReference type="ARBA" id="ARBA00022448"/>
    </source>
</evidence>
<evidence type="ECO:0000256" key="1">
    <source>
        <dbReference type="ARBA" id="ARBA00001927"/>
    </source>
</evidence>
<dbReference type="SUPFAM" id="SSF54862">
    <property type="entry name" value="4Fe-4S ferredoxins"/>
    <property type="match status" value="1"/>
</dbReference>
<evidence type="ECO:0000313" key="14">
    <source>
        <dbReference type="EMBL" id="KGM31877.1"/>
    </source>
</evidence>
<name>A0A0A0D4B1_9PROT</name>
<dbReference type="InterPro" id="IPR017900">
    <property type="entry name" value="4Fe4S_Fe_S_CS"/>
</dbReference>
<dbReference type="InterPro" id="IPR054830">
    <property type="entry name" value="FdxA_Actino"/>
</dbReference>
<evidence type="ECO:0000256" key="9">
    <source>
        <dbReference type="ARBA" id="ARBA00022982"/>
    </source>
</evidence>
<dbReference type="PANTHER" id="PTHR42859">
    <property type="entry name" value="OXIDOREDUCTASE"/>
    <property type="match status" value="1"/>
</dbReference>
<dbReference type="OrthoDB" id="9803397at2"/>
<dbReference type="Pfam" id="PF00037">
    <property type="entry name" value="Fer4"/>
    <property type="match status" value="1"/>
</dbReference>
<dbReference type="InterPro" id="IPR050294">
    <property type="entry name" value="RnfB_subfamily"/>
</dbReference>
<dbReference type="PANTHER" id="PTHR42859:SF2">
    <property type="entry name" value="FERREDOXIN"/>
    <property type="match status" value="1"/>
</dbReference>
<keyword evidence="8" id="KW-0677">Repeat</keyword>
<evidence type="ECO:0000256" key="4">
    <source>
        <dbReference type="ARBA" id="ARBA00013529"/>
    </source>
</evidence>
<evidence type="ECO:0000256" key="2">
    <source>
        <dbReference type="ARBA" id="ARBA00001966"/>
    </source>
</evidence>
<proteinExistence type="predicted"/>
<dbReference type="Gene3D" id="3.30.70.20">
    <property type="match status" value="1"/>
</dbReference>
<comment type="function">
    <text evidence="3 12">Ferredoxins are iron-sulfur proteins that transfer electrons in a wide variety of metabolic reactions.</text>
</comment>
<dbReference type="RefSeq" id="WP_034844827.1">
    <property type="nucleotide sequence ID" value="NZ_JANX01000421.1"/>
</dbReference>
<gene>
    <name evidence="14" type="ORF">P409_24695</name>
</gene>
<dbReference type="GO" id="GO:0046872">
    <property type="term" value="F:metal ion binding"/>
    <property type="evidence" value="ECO:0007669"/>
    <property type="project" value="UniProtKB-UniRule"/>
</dbReference>
<keyword evidence="11 12" id="KW-0411">Iron-sulfur</keyword>
<dbReference type="PROSITE" id="PS51379">
    <property type="entry name" value="4FE4S_FER_2"/>
    <property type="match status" value="1"/>
</dbReference>
<evidence type="ECO:0000256" key="7">
    <source>
        <dbReference type="ARBA" id="ARBA00022723"/>
    </source>
</evidence>
<feature type="domain" description="4Fe-4S ferredoxin-type" evidence="13">
    <location>
        <begin position="31"/>
        <end position="60"/>
    </location>
</feature>
<dbReference type="EMBL" id="JANX01000421">
    <property type="protein sequence ID" value="KGM31877.1"/>
    <property type="molecule type" value="Genomic_DNA"/>
</dbReference>
<organism evidence="14 15">
    <name type="scientific">Inquilinus limosus MP06</name>
    <dbReference type="NCBI Taxonomy" id="1398085"/>
    <lineage>
        <taxon>Bacteria</taxon>
        <taxon>Pseudomonadati</taxon>
        <taxon>Pseudomonadota</taxon>
        <taxon>Alphaproteobacteria</taxon>
        <taxon>Rhodospirillales</taxon>
        <taxon>Rhodospirillaceae</taxon>
        <taxon>Inquilinus</taxon>
    </lineage>
</organism>
<keyword evidence="9 12" id="KW-0249">Electron transport</keyword>
<reference evidence="14 15" key="1">
    <citation type="submission" date="2014-01" db="EMBL/GenBank/DDBJ databases">
        <title>Genome sequence determination for a cystic fibrosis isolate, Inquilinus limosus.</title>
        <authorList>
            <person name="Pino M."/>
            <person name="Di Conza J."/>
            <person name="Gutkind G."/>
        </authorList>
    </citation>
    <scope>NUCLEOTIDE SEQUENCE [LARGE SCALE GENOMIC DNA]</scope>
    <source>
        <strain evidence="14 15">MP06</strain>
    </source>
</reference>
<keyword evidence="5 12" id="KW-0813">Transport</keyword>
<dbReference type="PROSITE" id="PS00198">
    <property type="entry name" value="4FE4S_FER_1"/>
    <property type="match status" value="1"/>
</dbReference>
<dbReference type="NCBIfam" id="NF045480">
    <property type="entry name" value="FdxA_Actino"/>
    <property type="match status" value="1"/>
</dbReference>
<evidence type="ECO:0000259" key="13">
    <source>
        <dbReference type="PROSITE" id="PS51379"/>
    </source>
</evidence>
<dbReference type="GO" id="GO:0009055">
    <property type="term" value="F:electron transfer activity"/>
    <property type="evidence" value="ECO:0007669"/>
    <property type="project" value="UniProtKB-UniRule"/>
</dbReference>
<sequence length="114" mass="12002">MTHIIASACIDVKDGACQKVCPVDSIYEGGRMMYIHPEECIDCGICLSVCPVQAIYADDELPAAEAAFRAANRDFFGPGVTGWGAPGGADARHVSALDHPEIAGRRAAAADRQP</sequence>